<dbReference type="Gene3D" id="3.40.50.2300">
    <property type="match status" value="1"/>
</dbReference>
<evidence type="ECO:0000256" key="5">
    <source>
        <dbReference type="ARBA" id="ARBA00022741"/>
    </source>
</evidence>
<organism evidence="12 13">
    <name type="scientific">Meloidogyne floridensis</name>
    <dbReference type="NCBI Taxonomy" id="298350"/>
    <lineage>
        <taxon>Eukaryota</taxon>
        <taxon>Metazoa</taxon>
        <taxon>Ecdysozoa</taxon>
        <taxon>Nematoda</taxon>
        <taxon>Chromadorea</taxon>
        <taxon>Rhabditida</taxon>
        <taxon>Tylenchina</taxon>
        <taxon>Tylenchomorpha</taxon>
        <taxon>Tylenchoidea</taxon>
        <taxon>Meloidogynidae</taxon>
        <taxon>Meloidogyninae</taxon>
        <taxon>Meloidogyne</taxon>
    </lineage>
</organism>
<feature type="domain" description="Protein kinase" evidence="11">
    <location>
        <begin position="1"/>
        <end position="161"/>
    </location>
</feature>
<keyword evidence="5" id="KW-0547">Nucleotide-binding</keyword>
<evidence type="ECO:0000313" key="12">
    <source>
        <dbReference type="Proteomes" id="UP000887560"/>
    </source>
</evidence>
<dbReference type="GO" id="GO:0007168">
    <property type="term" value="P:receptor guanylyl cyclase signaling pathway"/>
    <property type="evidence" value="ECO:0007669"/>
    <property type="project" value="TreeGrafter"/>
</dbReference>
<accession>A0A915NT44</accession>
<dbReference type="PANTHER" id="PTHR11920">
    <property type="entry name" value="GUANYLYL CYCLASE"/>
    <property type="match status" value="1"/>
</dbReference>
<dbReference type="Pfam" id="PF01094">
    <property type="entry name" value="ANF_receptor"/>
    <property type="match status" value="1"/>
</dbReference>
<comment type="subcellular location">
    <subcellularLocation>
        <location evidence="2">Membrane</location>
    </subcellularLocation>
</comment>
<evidence type="ECO:0000256" key="9">
    <source>
        <dbReference type="ARBA" id="ARBA00023293"/>
    </source>
</evidence>
<dbReference type="InterPro" id="IPR011009">
    <property type="entry name" value="Kinase-like_dom_sf"/>
</dbReference>
<reference evidence="13" key="1">
    <citation type="submission" date="2022-11" db="UniProtKB">
        <authorList>
            <consortium name="WormBaseParasite"/>
        </authorList>
    </citation>
    <scope>IDENTIFICATION</scope>
</reference>
<dbReference type="InterPro" id="IPR000719">
    <property type="entry name" value="Prot_kinase_dom"/>
</dbReference>
<dbReference type="InterPro" id="IPR028082">
    <property type="entry name" value="Peripla_BP_I"/>
</dbReference>
<dbReference type="AlphaFoldDB" id="A0A915NT44"/>
<evidence type="ECO:0000256" key="1">
    <source>
        <dbReference type="ARBA" id="ARBA00001436"/>
    </source>
</evidence>
<evidence type="ECO:0000256" key="2">
    <source>
        <dbReference type="ARBA" id="ARBA00004370"/>
    </source>
</evidence>
<evidence type="ECO:0000256" key="3">
    <source>
        <dbReference type="ARBA" id="ARBA00012202"/>
    </source>
</evidence>
<dbReference type="GO" id="GO:0004016">
    <property type="term" value="F:adenylate cyclase activity"/>
    <property type="evidence" value="ECO:0007669"/>
    <property type="project" value="TreeGrafter"/>
</dbReference>
<dbReference type="PROSITE" id="PS50011">
    <property type="entry name" value="PROTEIN_KINASE_DOM"/>
    <property type="match status" value="1"/>
</dbReference>
<dbReference type="Proteomes" id="UP000887560">
    <property type="component" value="Unplaced"/>
</dbReference>
<dbReference type="Pfam" id="PF07714">
    <property type="entry name" value="PK_Tyr_Ser-Thr"/>
    <property type="match status" value="1"/>
</dbReference>
<dbReference type="Gene3D" id="1.10.510.10">
    <property type="entry name" value="Transferase(Phosphotransferase) domain 1"/>
    <property type="match status" value="1"/>
</dbReference>
<dbReference type="InterPro" id="IPR001245">
    <property type="entry name" value="Ser-Thr/Tyr_kinase_cat_dom"/>
</dbReference>
<evidence type="ECO:0000256" key="4">
    <source>
        <dbReference type="ARBA" id="ARBA00022692"/>
    </source>
</evidence>
<dbReference type="InterPro" id="IPR001828">
    <property type="entry name" value="ANF_lig-bd_rcpt"/>
</dbReference>
<dbReference type="GO" id="GO:0005524">
    <property type="term" value="F:ATP binding"/>
    <property type="evidence" value="ECO:0007669"/>
    <property type="project" value="InterPro"/>
</dbReference>
<evidence type="ECO:0000256" key="6">
    <source>
        <dbReference type="ARBA" id="ARBA00022989"/>
    </source>
</evidence>
<sequence length="437" mass="48167">MFTLMRDIASGLIALHKSFIGAHGMLSSENCLINDRWQVKISDFGLNMIRESQTFTKRKLLWTAPELLRENNRKGTKEGDVYSFAIICCELVNRETVWNGVEREDDVDGFQLNSTNDTTTIIILPDSTGTTTTTTLLPTLITTKPNTITTTVSVIKPNTTLTTSTSTTSTPPSTSTTQPTPTTSTPSNGLNLQLKVGLLFANGSKDLRAQFGFGQSAPAITLAMQRAASEQLINNINFNFTWFMCDCDEALASGYTNQLFVNLHVDAIIGPPCVTSALITGFISSFYKFPVFVWGAAVAAELNDIPTVTNVCINLVLAMGVQALLMQFQWQEISTIYIPDNIGMVCSYFQQDMESLLNNNPNITIVYKKQMDPTPASMKETLNKIKTCSRIIVSCFDSAVDRRNFLLAMNDLGLVESSEYVLIVAQLKNQGMLQQSD</sequence>
<keyword evidence="7" id="KW-0472">Membrane</keyword>
<dbReference type="GO" id="GO:0001653">
    <property type="term" value="F:peptide receptor activity"/>
    <property type="evidence" value="ECO:0007669"/>
    <property type="project" value="TreeGrafter"/>
</dbReference>
<dbReference type="GO" id="GO:0005886">
    <property type="term" value="C:plasma membrane"/>
    <property type="evidence" value="ECO:0007669"/>
    <property type="project" value="TreeGrafter"/>
</dbReference>
<dbReference type="EC" id="4.6.1.2" evidence="3"/>
<evidence type="ECO:0000256" key="8">
    <source>
        <dbReference type="ARBA" id="ARBA00023239"/>
    </source>
</evidence>
<dbReference type="InterPro" id="IPR050401">
    <property type="entry name" value="Cyclic_nucleotide_synthase"/>
</dbReference>
<keyword evidence="4" id="KW-0812">Transmembrane</keyword>
<keyword evidence="12" id="KW-1185">Reference proteome</keyword>
<proteinExistence type="predicted"/>
<keyword evidence="6" id="KW-1133">Transmembrane helix</keyword>
<dbReference type="SUPFAM" id="SSF56112">
    <property type="entry name" value="Protein kinase-like (PK-like)"/>
    <property type="match status" value="1"/>
</dbReference>
<evidence type="ECO:0000256" key="7">
    <source>
        <dbReference type="ARBA" id="ARBA00023136"/>
    </source>
</evidence>
<dbReference type="GO" id="GO:0004383">
    <property type="term" value="F:guanylate cyclase activity"/>
    <property type="evidence" value="ECO:0007669"/>
    <property type="project" value="UniProtKB-EC"/>
</dbReference>
<dbReference type="WBParaSite" id="scf7180000421519.g7114">
    <property type="protein sequence ID" value="scf7180000421519.g7114"/>
    <property type="gene ID" value="scf7180000421519.g7114"/>
</dbReference>
<keyword evidence="9" id="KW-0141">cGMP biosynthesis</keyword>
<dbReference type="CDD" id="cd06352">
    <property type="entry name" value="PBP1_NPR_GC-like"/>
    <property type="match status" value="1"/>
</dbReference>
<evidence type="ECO:0000313" key="13">
    <source>
        <dbReference type="WBParaSite" id="scf7180000421519.g7114"/>
    </source>
</evidence>
<feature type="compositionally biased region" description="Low complexity" evidence="10">
    <location>
        <begin position="160"/>
        <end position="187"/>
    </location>
</feature>
<evidence type="ECO:0000259" key="11">
    <source>
        <dbReference type="PROSITE" id="PS50011"/>
    </source>
</evidence>
<dbReference type="GO" id="GO:0004672">
    <property type="term" value="F:protein kinase activity"/>
    <property type="evidence" value="ECO:0007669"/>
    <property type="project" value="InterPro"/>
</dbReference>
<keyword evidence="8" id="KW-0456">Lyase</keyword>
<dbReference type="PANTHER" id="PTHR11920:SF495">
    <property type="entry name" value="RECEPTOR-TYPE GUANYLATE CYCLASE GCY-7"/>
    <property type="match status" value="1"/>
</dbReference>
<comment type="catalytic activity">
    <reaction evidence="1">
        <text>GTP = 3',5'-cyclic GMP + diphosphate</text>
        <dbReference type="Rhea" id="RHEA:13665"/>
        <dbReference type="ChEBI" id="CHEBI:33019"/>
        <dbReference type="ChEBI" id="CHEBI:37565"/>
        <dbReference type="ChEBI" id="CHEBI:57746"/>
        <dbReference type="EC" id="4.6.1.2"/>
    </reaction>
</comment>
<feature type="region of interest" description="Disordered" evidence="10">
    <location>
        <begin position="160"/>
        <end position="188"/>
    </location>
</feature>
<dbReference type="SUPFAM" id="SSF53822">
    <property type="entry name" value="Periplasmic binding protein-like I"/>
    <property type="match status" value="1"/>
</dbReference>
<name>A0A915NT44_9BILA</name>
<protein>
    <recommendedName>
        <fullName evidence="3">guanylate cyclase</fullName>
        <ecNumber evidence="3">4.6.1.2</ecNumber>
    </recommendedName>
</protein>
<evidence type="ECO:0000256" key="10">
    <source>
        <dbReference type="SAM" id="MobiDB-lite"/>
    </source>
</evidence>